<dbReference type="PROSITE" id="PS00092">
    <property type="entry name" value="N6_MTASE"/>
    <property type="match status" value="1"/>
</dbReference>
<dbReference type="Proteomes" id="UP000478417">
    <property type="component" value="Unassembled WGS sequence"/>
</dbReference>
<dbReference type="PIRSF" id="PIRSF004553">
    <property type="entry name" value="CHP00095"/>
    <property type="match status" value="1"/>
</dbReference>
<dbReference type="PANTHER" id="PTHR43542:SF1">
    <property type="entry name" value="METHYLTRANSFERASE"/>
    <property type="match status" value="1"/>
</dbReference>
<dbReference type="GO" id="GO:0003676">
    <property type="term" value="F:nucleic acid binding"/>
    <property type="evidence" value="ECO:0007669"/>
    <property type="project" value="InterPro"/>
</dbReference>
<dbReference type="InterPro" id="IPR029063">
    <property type="entry name" value="SAM-dependent_MTases_sf"/>
</dbReference>
<dbReference type="RefSeq" id="WP_163961235.1">
    <property type="nucleotide sequence ID" value="NZ_JAAGNX010000001.1"/>
</dbReference>
<reference evidence="3 4" key="1">
    <citation type="submission" date="2020-02" db="EMBL/GenBank/DDBJ databases">
        <title>Albibacoteraceae fam. nov., the first described family within the subdivision 4 Verrucomicrobia.</title>
        <authorList>
            <person name="Xi F."/>
        </authorList>
    </citation>
    <scope>NUCLEOTIDE SEQUENCE [LARGE SCALE GENOMIC DNA]</scope>
    <source>
        <strain evidence="3 4">CK1056</strain>
    </source>
</reference>
<evidence type="ECO:0000256" key="2">
    <source>
        <dbReference type="ARBA" id="ARBA00022679"/>
    </source>
</evidence>
<dbReference type="Gene3D" id="3.40.50.150">
    <property type="entry name" value="Vaccinia Virus protein VP39"/>
    <property type="match status" value="1"/>
</dbReference>
<gene>
    <name evidence="3" type="ORF">G0Q06_00095</name>
</gene>
<keyword evidence="2 3" id="KW-0808">Transferase</keyword>
<dbReference type="PANTHER" id="PTHR43542">
    <property type="entry name" value="METHYLTRANSFERASE"/>
    <property type="match status" value="1"/>
</dbReference>
<evidence type="ECO:0000256" key="1">
    <source>
        <dbReference type="ARBA" id="ARBA00022603"/>
    </source>
</evidence>
<comment type="caution">
    <text evidence="3">The sequence shown here is derived from an EMBL/GenBank/DDBJ whole genome shotgun (WGS) entry which is preliminary data.</text>
</comment>
<sequence length="188" mass="20384">MRITGGKAGGIPITTGRAEHVRPATDRMREAVFSSLGEQVEKARFVDLFAGSGSYGLEALSRGATGGIFVEKHPRAVEAITRNIQAVMKSLGNPEGVSTKVIRRDVLRFNSNERFNLIFMDPPYDLARSHGPELMKLTRALLNPEGPALLIYELPGDLSIPAAGWSCRRRIGKSGTNEPSIAILEAVD</sequence>
<accession>A0A6B2LZC6</accession>
<dbReference type="SUPFAM" id="SSF53335">
    <property type="entry name" value="S-adenosyl-L-methionine-dependent methyltransferases"/>
    <property type="match status" value="1"/>
</dbReference>
<dbReference type="AlphaFoldDB" id="A0A6B2LZC6"/>
<dbReference type="GO" id="GO:0031167">
    <property type="term" value="P:rRNA methylation"/>
    <property type="evidence" value="ECO:0007669"/>
    <property type="project" value="InterPro"/>
</dbReference>
<dbReference type="CDD" id="cd02440">
    <property type="entry name" value="AdoMet_MTases"/>
    <property type="match status" value="1"/>
</dbReference>
<dbReference type="GO" id="GO:0008168">
    <property type="term" value="F:methyltransferase activity"/>
    <property type="evidence" value="ECO:0007669"/>
    <property type="project" value="UniProtKB-KW"/>
</dbReference>
<dbReference type="EMBL" id="JAAGNX010000001">
    <property type="protein sequence ID" value="NDV60845.1"/>
    <property type="molecule type" value="Genomic_DNA"/>
</dbReference>
<keyword evidence="4" id="KW-1185">Reference proteome</keyword>
<proteinExistence type="predicted"/>
<dbReference type="InterPro" id="IPR002052">
    <property type="entry name" value="DNA_methylase_N6_adenine_CS"/>
</dbReference>
<dbReference type="InterPro" id="IPR004398">
    <property type="entry name" value="RNA_MeTrfase_RsmD"/>
</dbReference>
<name>A0A6B2LZC6_9BACT</name>
<keyword evidence="1 3" id="KW-0489">Methyltransferase</keyword>
<evidence type="ECO:0000313" key="4">
    <source>
        <dbReference type="Proteomes" id="UP000478417"/>
    </source>
</evidence>
<organism evidence="3 4">
    <name type="scientific">Oceanipulchritudo coccoides</name>
    <dbReference type="NCBI Taxonomy" id="2706888"/>
    <lineage>
        <taxon>Bacteria</taxon>
        <taxon>Pseudomonadati</taxon>
        <taxon>Verrucomicrobiota</taxon>
        <taxon>Opitutia</taxon>
        <taxon>Puniceicoccales</taxon>
        <taxon>Oceanipulchritudinaceae</taxon>
        <taxon>Oceanipulchritudo</taxon>
    </lineage>
</organism>
<protein>
    <submittedName>
        <fullName evidence="3">Methyltransferase</fullName>
    </submittedName>
</protein>
<evidence type="ECO:0000313" key="3">
    <source>
        <dbReference type="EMBL" id="NDV60845.1"/>
    </source>
</evidence>
<dbReference type="Pfam" id="PF03602">
    <property type="entry name" value="Cons_hypoth95"/>
    <property type="match status" value="1"/>
</dbReference>